<reference evidence="2" key="1">
    <citation type="submission" date="2024-05" db="EMBL/GenBank/DDBJ databases">
        <title>Whole genome shotgun sequence of Streptomyces hygroscopicus NBRC 113678.</title>
        <authorList>
            <person name="Komaki H."/>
            <person name="Tamura T."/>
        </authorList>
    </citation>
    <scope>NUCLEOTIDE SEQUENCE</scope>
    <source>
        <strain evidence="2">N11-34</strain>
    </source>
</reference>
<feature type="compositionally biased region" description="Low complexity" evidence="1">
    <location>
        <begin position="1"/>
        <end position="11"/>
    </location>
</feature>
<proteinExistence type="predicted"/>
<dbReference type="EMBL" id="BNEK01000005">
    <property type="protein sequence ID" value="GHJ33287.1"/>
    <property type="molecule type" value="Genomic_DNA"/>
</dbReference>
<sequence>MVTEGAAAADDIAGDDDGRDDAEAGDHTTHGASAPRWRGCGAGSRPCVVVVGGQGAAVIKGVFRVRSGQHAPYKQHARYKYIGRGAGRARHQRDVQVMVR</sequence>
<evidence type="ECO:0000313" key="2">
    <source>
        <dbReference type="EMBL" id="GHJ33287.1"/>
    </source>
</evidence>
<dbReference type="Proteomes" id="UP001054854">
    <property type="component" value="Unassembled WGS sequence"/>
</dbReference>
<feature type="region of interest" description="Disordered" evidence="1">
    <location>
        <begin position="1"/>
        <end position="41"/>
    </location>
</feature>
<evidence type="ECO:0000313" key="3">
    <source>
        <dbReference type="Proteomes" id="UP001054854"/>
    </source>
</evidence>
<organism evidence="2 3">
    <name type="scientific">Streptomyces hygroscopicus</name>
    <dbReference type="NCBI Taxonomy" id="1912"/>
    <lineage>
        <taxon>Bacteria</taxon>
        <taxon>Bacillati</taxon>
        <taxon>Actinomycetota</taxon>
        <taxon>Actinomycetes</taxon>
        <taxon>Kitasatosporales</taxon>
        <taxon>Streptomycetaceae</taxon>
        <taxon>Streptomyces</taxon>
        <taxon>Streptomyces violaceusniger group</taxon>
    </lineage>
</organism>
<keyword evidence="3" id="KW-1185">Reference proteome</keyword>
<accession>A0ABQ3UCF2</accession>
<name>A0ABQ3UCF2_STRHY</name>
<evidence type="ECO:0000256" key="1">
    <source>
        <dbReference type="SAM" id="MobiDB-lite"/>
    </source>
</evidence>
<gene>
    <name evidence="2" type="ORF">TPA0910_77200</name>
</gene>
<protein>
    <submittedName>
        <fullName evidence="2">Uncharacterized protein</fullName>
    </submittedName>
</protein>
<comment type="caution">
    <text evidence="2">The sequence shown here is derived from an EMBL/GenBank/DDBJ whole genome shotgun (WGS) entry which is preliminary data.</text>
</comment>